<reference evidence="2" key="1">
    <citation type="submission" date="2021-05" db="EMBL/GenBank/DDBJ databases">
        <authorList>
            <person name="Pietrasiak N."/>
            <person name="Ward R."/>
            <person name="Stajich J.E."/>
            <person name="Kurbessoian T."/>
        </authorList>
    </citation>
    <scope>NUCLEOTIDE SEQUENCE</scope>
    <source>
        <strain evidence="2">HA4357-MV3</strain>
    </source>
</reference>
<dbReference type="PANTHER" id="PTHR43143">
    <property type="entry name" value="METALLOPHOSPHOESTERASE, CALCINEURIN SUPERFAMILY"/>
    <property type="match status" value="1"/>
</dbReference>
<dbReference type="EMBL" id="JAHHHW010000119">
    <property type="protein sequence ID" value="MBW4433969.1"/>
    <property type="molecule type" value="Genomic_DNA"/>
</dbReference>
<organism evidence="2 3">
    <name type="scientific">Pelatocladus maniniholoensis HA4357-MV3</name>
    <dbReference type="NCBI Taxonomy" id="1117104"/>
    <lineage>
        <taxon>Bacteria</taxon>
        <taxon>Bacillati</taxon>
        <taxon>Cyanobacteriota</taxon>
        <taxon>Cyanophyceae</taxon>
        <taxon>Nostocales</taxon>
        <taxon>Nostocaceae</taxon>
        <taxon>Pelatocladus</taxon>
    </lineage>
</organism>
<sequence>MKFVSEPAIADKIRKMNQRVKWQDPLVVQRSIDQTRLVLNDDQAEEPEFSFLVVGDSGSGSHYTYNPQRQVAELMLPHRQECRFMLHTGDVIYLVGSSEYYQKNFIEPYREFICGGEQPQGIAYDQMIFEFPILPVPGNHDYYDLPLVYGLISLATLPLRKILGSKLDLDVGWHGSRQGDAYAQAFLDYLKAFMLPPDLARHLDTHYTAKTDTGRCLHYKPGIFTRLPNRYYTFRYSGIDFFALDSNTFNDPSPLPATQQGKIDRQILEKRRVEMEQQKQEIMEASNQLDPNDPSEAEQLDDLRAKLSQIEEIVVDIDKQLAADHKTVVDTEQLDWLKQRLIESWYTKEVRGRVIYFHHPPYVTEATKWNQGQTLAVRDRLRDVLNGVAAEIGSLADDRPLVNLVLNGHAHCLEHLQTVDTGHADSNINWIVCGGSGYSLRRQRTEGTDLLEDQKLVARSHLFVGRTGKGSQKHRPYSCLRIDVKDGCPPKFFVRPLVVERYQRHWCDRQIQPFTI</sequence>
<name>A0A9E3HAE8_9NOST</name>
<dbReference type="SUPFAM" id="SSF56300">
    <property type="entry name" value="Metallo-dependent phosphatases"/>
    <property type="match status" value="1"/>
</dbReference>
<evidence type="ECO:0000313" key="2">
    <source>
        <dbReference type="EMBL" id="MBW4433969.1"/>
    </source>
</evidence>
<dbReference type="PANTHER" id="PTHR43143:SF1">
    <property type="entry name" value="SERINE_THREONINE-PROTEIN PHOSPHATASE CPPED1"/>
    <property type="match status" value="1"/>
</dbReference>
<evidence type="ECO:0000256" key="1">
    <source>
        <dbReference type="SAM" id="Coils"/>
    </source>
</evidence>
<proteinExistence type="predicted"/>
<dbReference type="Proteomes" id="UP000813215">
    <property type="component" value="Unassembled WGS sequence"/>
</dbReference>
<gene>
    <name evidence="2" type="ORF">KME28_20210</name>
</gene>
<feature type="coiled-coil region" evidence="1">
    <location>
        <begin position="265"/>
        <end position="320"/>
    </location>
</feature>
<evidence type="ECO:0000313" key="3">
    <source>
        <dbReference type="Proteomes" id="UP000813215"/>
    </source>
</evidence>
<protein>
    <submittedName>
        <fullName evidence="2">Metallophosphoesterase</fullName>
    </submittedName>
</protein>
<dbReference type="Gene3D" id="3.60.21.10">
    <property type="match status" value="2"/>
</dbReference>
<dbReference type="InterPro" id="IPR029052">
    <property type="entry name" value="Metallo-depent_PP-like"/>
</dbReference>
<reference evidence="2" key="2">
    <citation type="journal article" date="2022" name="Microbiol. Resour. Announc.">
        <title>Metagenome Sequencing to Explore Phylogenomics of Terrestrial Cyanobacteria.</title>
        <authorList>
            <person name="Ward R.D."/>
            <person name="Stajich J.E."/>
            <person name="Johansen J.R."/>
            <person name="Huntemann M."/>
            <person name="Clum A."/>
            <person name="Foster B."/>
            <person name="Foster B."/>
            <person name="Roux S."/>
            <person name="Palaniappan K."/>
            <person name="Varghese N."/>
            <person name="Mukherjee S."/>
            <person name="Reddy T.B.K."/>
            <person name="Daum C."/>
            <person name="Copeland A."/>
            <person name="Chen I.A."/>
            <person name="Ivanova N.N."/>
            <person name="Kyrpides N.C."/>
            <person name="Shapiro N."/>
            <person name="Eloe-Fadrosh E.A."/>
            <person name="Pietrasiak N."/>
        </authorList>
    </citation>
    <scope>NUCLEOTIDE SEQUENCE</scope>
    <source>
        <strain evidence="2">HA4357-MV3</strain>
    </source>
</reference>
<keyword evidence="1" id="KW-0175">Coiled coil</keyword>
<comment type="caution">
    <text evidence="2">The sequence shown here is derived from an EMBL/GenBank/DDBJ whole genome shotgun (WGS) entry which is preliminary data.</text>
</comment>
<accession>A0A9E3HAE8</accession>
<dbReference type="InterPro" id="IPR051918">
    <property type="entry name" value="STPP_CPPED1"/>
</dbReference>
<dbReference type="AlphaFoldDB" id="A0A9E3HAE8"/>